<dbReference type="EMBL" id="PVTI01000003">
    <property type="protein sequence ID" value="PRY62808.1"/>
    <property type="molecule type" value="Genomic_DNA"/>
</dbReference>
<keyword evidence="2" id="KW-1185">Reference proteome</keyword>
<dbReference type="OrthoDB" id="4843193at2"/>
<dbReference type="AlphaFoldDB" id="A0A2T0UY94"/>
<accession>A0A2T0UY94</accession>
<gene>
    <name evidence="1" type="ORF">BCF74_10314</name>
</gene>
<name>A0A2T0UY94_9MICO</name>
<dbReference type="PANTHER" id="PTHR34387">
    <property type="entry name" value="SLR1258 PROTEIN"/>
    <property type="match status" value="1"/>
</dbReference>
<evidence type="ECO:0000313" key="2">
    <source>
        <dbReference type="Proteomes" id="UP000237822"/>
    </source>
</evidence>
<sequence length="207" mass="21751">MTDHVEVTGHGSHLVVPDLVLVRARVQVQADDVASALGQASERTAAALQAAADHGVEATDRRTADVGIHPRYDREGQVVAGYTAYQAFVLTVRDPDRVGDLIQALAGAAGDALAVDGIEMTAEQTPVANEAVREAAFADARERASLYARLAGASLGRVLEVREGAVDPGLPRPMMARAAAFDAGSMPMEGGTHELTTTITVRWELVS</sequence>
<dbReference type="PANTHER" id="PTHR34387:SF2">
    <property type="entry name" value="SLR1258 PROTEIN"/>
    <property type="match status" value="1"/>
</dbReference>
<comment type="caution">
    <text evidence="1">The sequence shown here is derived from an EMBL/GenBank/DDBJ whole genome shotgun (WGS) entry which is preliminary data.</text>
</comment>
<proteinExistence type="predicted"/>
<evidence type="ECO:0000313" key="1">
    <source>
        <dbReference type="EMBL" id="PRY62808.1"/>
    </source>
</evidence>
<dbReference type="Pfam" id="PF04402">
    <property type="entry name" value="SIMPL"/>
    <property type="match status" value="1"/>
</dbReference>
<organism evidence="1 2">
    <name type="scientific">Knoellia remsis</name>
    <dbReference type="NCBI Taxonomy" id="407159"/>
    <lineage>
        <taxon>Bacteria</taxon>
        <taxon>Bacillati</taxon>
        <taxon>Actinomycetota</taxon>
        <taxon>Actinomycetes</taxon>
        <taxon>Micrococcales</taxon>
        <taxon>Intrasporangiaceae</taxon>
        <taxon>Knoellia</taxon>
    </lineage>
</organism>
<dbReference type="InterPro" id="IPR052022">
    <property type="entry name" value="26kDa_periplasmic_antigen"/>
</dbReference>
<protein>
    <submittedName>
        <fullName evidence="1">Uncharacterized protein</fullName>
    </submittedName>
</protein>
<dbReference type="RefSeq" id="WP_106296394.1">
    <property type="nucleotide sequence ID" value="NZ_PVTI01000003.1"/>
</dbReference>
<dbReference type="InterPro" id="IPR007497">
    <property type="entry name" value="SIMPL/DUF541"/>
</dbReference>
<dbReference type="Gene3D" id="3.30.110.170">
    <property type="entry name" value="Protein of unknown function (DUF541), domain 1"/>
    <property type="match status" value="1"/>
</dbReference>
<dbReference type="Proteomes" id="UP000237822">
    <property type="component" value="Unassembled WGS sequence"/>
</dbReference>
<reference evidence="1 2" key="1">
    <citation type="submission" date="2018-03" db="EMBL/GenBank/DDBJ databases">
        <title>Genomic Encyclopedia of Archaeal and Bacterial Type Strains, Phase II (KMG-II): from individual species to whole genera.</title>
        <authorList>
            <person name="Goeker M."/>
        </authorList>
    </citation>
    <scope>NUCLEOTIDE SEQUENCE [LARGE SCALE GENOMIC DNA]</scope>
    <source>
        <strain evidence="1 2">ATCC BAA-1496</strain>
    </source>
</reference>
<dbReference type="Gene3D" id="3.30.70.2970">
    <property type="entry name" value="Protein of unknown function (DUF541), domain 2"/>
    <property type="match status" value="1"/>
</dbReference>
<dbReference type="GO" id="GO:0006974">
    <property type="term" value="P:DNA damage response"/>
    <property type="evidence" value="ECO:0007669"/>
    <property type="project" value="TreeGrafter"/>
</dbReference>